<dbReference type="PANTHER" id="PTHR46140">
    <property type="entry name" value="VACUOLAR TRANSPORTER CHAPERONE 1-RELATED"/>
    <property type="match status" value="1"/>
</dbReference>
<name>A0A9P6AQN9_9AGAM</name>
<protein>
    <recommendedName>
        <fullName evidence="7">DUF202 domain-containing protein</fullName>
    </recommendedName>
</protein>
<evidence type="ECO:0000256" key="2">
    <source>
        <dbReference type="ARBA" id="ARBA00022692"/>
    </source>
</evidence>
<proteinExistence type="predicted"/>
<evidence type="ECO:0000313" key="9">
    <source>
        <dbReference type="Proteomes" id="UP000886523"/>
    </source>
</evidence>
<comment type="subcellular location">
    <subcellularLocation>
        <location evidence="1">Endomembrane system</location>
        <topology evidence="1">Multi-pass membrane protein</topology>
    </subcellularLocation>
</comment>
<feature type="domain" description="DUF202" evidence="7">
    <location>
        <begin position="96"/>
        <end position="164"/>
    </location>
</feature>
<feature type="transmembrane region" description="Helical" evidence="6">
    <location>
        <begin position="135"/>
        <end position="157"/>
    </location>
</feature>
<gene>
    <name evidence="8" type="ORF">BS47DRAFT_1332147</name>
</gene>
<evidence type="ECO:0000256" key="1">
    <source>
        <dbReference type="ARBA" id="ARBA00004127"/>
    </source>
</evidence>
<dbReference type="OrthoDB" id="2243669at2759"/>
<reference evidence="8" key="1">
    <citation type="journal article" date="2020" name="Nat. Commun.">
        <title>Large-scale genome sequencing of mycorrhizal fungi provides insights into the early evolution of symbiotic traits.</title>
        <authorList>
            <person name="Miyauchi S."/>
            <person name="Kiss E."/>
            <person name="Kuo A."/>
            <person name="Drula E."/>
            <person name="Kohler A."/>
            <person name="Sanchez-Garcia M."/>
            <person name="Morin E."/>
            <person name="Andreopoulos B."/>
            <person name="Barry K.W."/>
            <person name="Bonito G."/>
            <person name="Buee M."/>
            <person name="Carver A."/>
            <person name="Chen C."/>
            <person name="Cichocki N."/>
            <person name="Clum A."/>
            <person name="Culley D."/>
            <person name="Crous P.W."/>
            <person name="Fauchery L."/>
            <person name="Girlanda M."/>
            <person name="Hayes R.D."/>
            <person name="Keri Z."/>
            <person name="LaButti K."/>
            <person name="Lipzen A."/>
            <person name="Lombard V."/>
            <person name="Magnuson J."/>
            <person name="Maillard F."/>
            <person name="Murat C."/>
            <person name="Nolan M."/>
            <person name="Ohm R.A."/>
            <person name="Pangilinan J."/>
            <person name="Pereira M.F."/>
            <person name="Perotto S."/>
            <person name="Peter M."/>
            <person name="Pfister S."/>
            <person name="Riley R."/>
            <person name="Sitrit Y."/>
            <person name="Stielow J.B."/>
            <person name="Szollosi G."/>
            <person name="Zifcakova L."/>
            <person name="Stursova M."/>
            <person name="Spatafora J.W."/>
            <person name="Tedersoo L."/>
            <person name="Vaario L.M."/>
            <person name="Yamada A."/>
            <person name="Yan M."/>
            <person name="Wang P."/>
            <person name="Xu J."/>
            <person name="Bruns T."/>
            <person name="Baldrian P."/>
            <person name="Vilgalys R."/>
            <person name="Dunand C."/>
            <person name="Henrissat B."/>
            <person name="Grigoriev I.V."/>
            <person name="Hibbett D."/>
            <person name="Nagy L.G."/>
            <person name="Martin F.M."/>
        </authorList>
    </citation>
    <scope>NUCLEOTIDE SEQUENCE</scope>
    <source>
        <strain evidence="8">UP504</strain>
    </source>
</reference>
<dbReference type="PANTHER" id="PTHR46140:SF2">
    <property type="entry name" value="VACUOLAR TRANSPORTER CHAPERONE 3 COMPLEX SUBUNIT 3-RELATED"/>
    <property type="match status" value="1"/>
</dbReference>
<organism evidence="8 9">
    <name type="scientific">Hydnum rufescens UP504</name>
    <dbReference type="NCBI Taxonomy" id="1448309"/>
    <lineage>
        <taxon>Eukaryota</taxon>
        <taxon>Fungi</taxon>
        <taxon>Dikarya</taxon>
        <taxon>Basidiomycota</taxon>
        <taxon>Agaricomycotina</taxon>
        <taxon>Agaricomycetes</taxon>
        <taxon>Cantharellales</taxon>
        <taxon>Hydnaceae</taxon>
        <taxon>Hydnum</taxon>
    </lineage>
</organism>
<keyword evidence="3 6" id="KW-1133">Transmembrane helix</keyword>
<evidence type="ECO:0000256" key="6">
    <source>
        <dbReference type="SAM" id="Phobius"/>
    </source>
</evidence>
<keyword evidence="4 6" id="KW-0472">Membrane</keyword>
<dbReference type="AlphaFoldDB" id="A0A9P6AQN9"/>
<evidence type="ECO:0000313" key="8">
    <source>
        <dbReference type="EMBL" id="KAF9509685.1"/>
    </source>
</evidence>
<feature type="region of interest" description="Disordered" evidence="5">
    <location>
        <begin position="36"/>
        <end position="73"/>
    </location>
</feature>
<comment type="caution">
    <text evidence="8">The sequence shown here is derived from an EMBL/GenBank/DDBJ whole genome shotgun (WGS) entry which is preliminary data.</text>
</comment>
<evidence type="ECO:0000256" key="3">
    <source>
        <dbReference type="ARBA" id="ARBA00022989"/>
    </source>
</evidence>
<dbReference type="GO" id="GO:0012505">
    <property type="term" value="C:endomembrane system"/>
    <property type="evidence" value="ECO:0007669"/>
    <property type="project" value="UniProtKB-SubCell"/>
</dbReference>
<dbReference type="Pfam" id="PF02656">
    <property type="entry name" value="DUF202"/>
    <property type="match status" value="1"/>
</dbReference>
<dbReference type="Proteomes" id="UP000886523">
    <property type="component" value="Unassembled WGS sequence"/>
</dbReference>
<sequence length="207" mass="23035">MSGIRERESSVDGIIRRSMHAVSDLFSPFSSSALASLPQNPRGIRDRSTRTDNIPDPEPNAHSAGHHRDYQSISGTLPTGVRIPKKIATPIMVEAKVWFANERTWISYLNLSILLGGLALALFNASRDEIARMFAVVYATIGVGVLGQVLCSMYGYIIYQRRVSMIRKRDPGNFDEVVGPVIISALLFFAVLSNFLLRVRELFVNRP</sequence>
<feature type="transmembrane region" description="Helical" evidence="6">
    <location>
        <begin position="177"/>
        <end position="197"/>
    </location>
</feature>
<dbReference type="InterPro" id="IPR051572">
    <property type="entry name" value="VTC_Complex_Subunit"/>
</dbReference>
<dbReference type="InterPro" id="IPR003807">
    <property type="entry name" value="DUF202"/>
</dbReference>
<dbReference type="GO" id="GO:0000329">
    <property type="term" value="C:fungal-type vacuole membrane"/>
    <property type="evidence" value="ECO:0007669"/>
    <property type="project" value="TreeGrafter"/>
</dbReference>
<evidence type="ECO:0000256" key="4">
    <source>
        <dbReference type="ARBA" id="ARBA00023136"/>
    </source>
</evidence>
<feature type="transmembrane region" description="Helical" evidence="6">
    <location>
        <begin position="105"/>
        <end position="123"/>
    </location>
</feature>
<evidence type="ECO:0000256" key="5">
    <source>
        <dbReference type="SAM" id="MobiDB-lite"/>
    </source>
</evidence>
<dbReference type="EMBL" id="MU129030">
    <property type="protein sequence ID" value="KAF9509685.1"/>
    <property type="molecule type" value="Genomic_DNA"/>
</dbReference>
<keyword evidence="9" id="KW-1185">Reference proteome</keyword>
<accession>A0A9P6AQN9</accession>
<evidence type="ECO:0000259" key="7">
    <source>
        <dbReference type="Pfam" id="PF02656"/>
    </source>
</evidence>
<dbReference type="GO" id="GO:0033254">
    <property type="term" value="C:vacuolar transporter chaperone complex"/>
    <property type="evidence" value="ECO:0007669"/>
    <property type="project" value="TreeGrafter"/>
</dbReference>
<keyword evidence="2 6" id="KW-0812">Transmembrane</keyword>